<evidence type="ECO:0000313" key="2">
    <source>
        <dbReference type="Proteomes" id="UP000887565"/>
    </source>
</evidence>
<dbReference type="Proteomes" id="UP000887565">
    <property type="component" value="Unplaced"/>
</dbReference>
<accession>A0A915IBS2</accession>
<proteinExistence type="predicted"/>
<sequence length="76" mass="8203">MEVTLLEHRALLQSRSQSLTESNEDPENMTDIRTGDIPSTSAKALASHRNGATEFPAWACTKALAAGRIISTSRSC</sequence>
<dbReference type="AlphaFoldDB" id="A0A915IBS2"/>
<evidence type="ECO:0000313" key="3">
    <source>
        <dbReference type="WBParaSite" id="nRc.2.0.1.t11629-RA"/>
    </source>
</evidence>
<organism evidence="2 3">
    <name type="scientific">Romanomermis culicivorax</name>
    <name type="common">Nematode worm</name>
    <dbReference type="NCBI Taxonomy" id="13658"/>
    <lineage>
        <taxon>Eukaryota</taxon>
        <taxon>Metazoa</taxon>
        <taxon>Ecdysozoa</taxon>
        <taxon>Nematoda</taxon>
        <taxon>Enoplea</taxon>
        <taxon>Dorylaimia</taxon>
        <taxon>Mermithida</taxon>
        <taxon>Mermithoidea</taxon>
        <taxon>Mermithidae</taxon>
        <taxon>Romanomermis</taxon>
    </lineage>
</organism>
<protein>
    <submittedName>
        <fullName evidence="3">Uncharacterized protein</fullName>
    </submittedName>
</protein>
<name>A0A915IBS2_ROMCU</name>
<feature type="region of interest" description="Disordered" evidence="1">
    <location>
        <begin position="14"/>
        <end position="39"/>
    </location>
</feature>
<evidence type="ECO:0000256" key="1">
    <source>
        <dbReference type="SAM" id="MobiDB-lite"/>
    </source>
</evidence>
<keyword evidence="2" id="KW-1185">Reference proteome</keyword>
<dbReference type="WBParaSite" id="nRc.2.0.1.t11629-RA">
    <property type="protein sequence ID" value="nRc.2.0.1.t11629-RA"/>
    <property type="gene ID" value="nRc.2.0.1.g11629"/>
</dbReference>
<reference evidence="3" key="1">
    <citation type="submission" date="2022-11" db="UniProtKB">
        <authorList>
            <consortium name="WormBaseParasite"/>
        </authorList>
    </citation>
    <scope>IDENTIFICATION</scope>
</reference>